<evidence type="ECO:0000256" key="7">
    <source>
        <dbReference type="ARBA" id="ARBA00022737"/>
    </source>
</evidence>
<evidence type="ECO:0000256" key="9">
    <source>
        <dbReference type="ARBA" id="ARBA00023136"/>
    </source>
</evidence>
<dbReference type="InterPro" id="IPR025875">
    <property type="entry name" value="Leu-rich_rpt_4"/>
</dbReference>
<keyword evidence="10" id="KW-0675">Receptor</keyword>
<evidence type="ECO:0000256" key="4">
    <source>
        <dbReference type="ARBA" id="ARBA00022614"/>
    </source>
</evidence>
<evidence type="ECO:0000256" key="5">
    <source>
        <dbReference type="ARBA" id="ARBA00022692"/>
    </source>
</evidence>
<dbReference type="InterPro" id="IPR001611">
    <property type="entry name" value="Leu-rich_rpt"/>
</dbReference>
<feature type="chain" id="PRO_5033033831" description="Leucine-rich repeat-containing N-terminal plant-type domain-containing protein" evidence="14">
    <location>
        <begin position="30"/>
        <end position="989"/>
    </location>
</feature>
<dbReference type="InterPro" id="IPR013210">
    <property type="entry name" value="LRR_N_plant-typ"/>
</dbReference>
<keyword evidence="9 13" id="KW-0472">Membrane</keyword>
<dbReference type="Gene3D" id="3.80.10.10">
    <property type="entry name" value="Ribonuclease Inhibitor"/>
    <property type="match status" value="3"/>
</dbReference>
<keyword evidence="5 13" id="KW-0812">Transmembrane</keyword>
<dbReference type="AlphaFoldDB" id="A0A835F1I0"/>
<evidence type="ECO:0000256" key="12">
    <source>
        <dbReference type="SAM" id="MobiDB-lite"/>
    </source>
</evidence>
<keyword evidence="11" id="KW-0325">Glycoprotein</keyword>
<evidence type="ECO:0000313" key="17">
    <source>
        <dbReference type="EMBL" id="KAF8725653.1"/>
    </source>
</evidence>
<feature type="region of interest" description="Disordered" evidence="12">
    <location>
        <begin position="902"/>
        <end position="921"/>
    </location>
</feature>
<dbReference type="PRINTS" id="PR00019">
    <property type="entry name" value="LEURICHRPT"/>
</dbReference>
<keyword evidence="18" id="KW-1185">Reference proteome</keyword>
<dbReference type="OrthoDB" id="612781at2759"/>
<dbReference type="GO" id="GO:0005886">
    <property type="term" value="C:plasma membrane"/>
    <property type="evidence" value="ECO:0007669"/>
    <property type="project" value="UniProtKB-SubCell"/>
</dbReference>
<dbReference type="PROSITE" id="PS51450">
    <property type="entry name" value="LRR"/>
    <property type="match status" value="1"/>
</dbReference>
<feature type="domain" description="Disease resistance R13L4/SHOC-2-like LRR" evidence="16">
    <location>
        <begin position="120"/>
        <end position="290"/>
    </location>
</feature>
<comment type="subcellular location">
    <subcellularLocation>
        <location evidence="1">Cell membrane</location>
        <topology evidence="1">Single-pass type I membrane protein</topology>
    </subcellularLocation>
</comment>
<keyword evidence="4" id="KW-0433">Leucine-rich repeat</keyword>
<dbReference type="FunFam" id="3.80.10.10:FF:001347">
    <property type="entry name" value="LRR receptor-like serine/threonine-protein kinase GSO2"/>
    <property type="match status" value="1"/>
</dbReference>
<reference evidence="17" key="1">
    <citation type="submission" date="2020-07" db="EMBL/GenBank/DDBJ databases">
        <title>Genome sequence and genetic diversity analysis of an under-domesticated orphan crop, white fonio (Digitaria exilis).</title>
        <authorList>
            <person name="Bennetzen J.L."/>
            <person name="Chen S."/>
            <person name="Ma X."/>
            <person name="Wang X."/>
            <person name="Yssel A.E.J."/>
            <person name="Chaluvadi S.R."/>
            <person name="Johnson M."/>
            <person name="Gangashetty P."/>
            <person name="Hamidou F."/>
            <person name="Sanogo M.D."/>
            <person name="Zwaenepoel A."/>
            <person name="Wallace J."/>
            <person name="Van De Peer Y."/>
            <person name="Van Deynze A."/>
        </authorList>
    </citation>
    <scope>NUCLEOTIDE SEQUENCE</scope>
    <source>
        <tissue evidence="17">Leaves</tissue>
    </source>
</reference>
<evidence type="ECO:0000256" key="8">
    <source>
        <dbReference type="ARBA" id="ARBA00022989"/>
    </source>
</evidence>
<feature type="transmembrane region" description="Helical" evidence="13">
    <location>
        <begin position="931"/>
        <end position="952"/>
    </location>
</feature>
<evidence type="ECO:0000256" key="10">
    <source>
        <dbReference type="ARBA" id="ARBA00023170"/>
    </source>
</evidence>
<evidence type="ECO:0000256" key="2">
    <source>
        <dbReference type="ARBA" id="ARBA00009592"/>
    </source>
</evidence>
<evidence type="ECO:0000259" key="15">
    <source>
        <dbReference type="Pfam" id="PF08263"/>
    </source>
</evidence>
<dbReference type="SUPFAM" id="SSF52047">
    <property type="entry name" value="RNI-like"/>
    <property type="match status" value="1"/>
</dbReference>
<dbReference type="InterPro" id="IPR003591">
    <property type="entry name" value="Leu-rich_rpt_typical-subtyp"/>
</dbReference>
<keyword evidence="7" id="KW-0677">Repeat</keyword>
<dbReference type="EMBL" id="JACEFO010001653">
    <property type="protein sequence ID" value="KAF8725653.1"/>
    <property type="molecule type" value="Genomic_DNA"/>
</dbReference>
<dbReference type="InterPro" id="IPR046956">
    <property type="entry name" value="RLP23-like"/>
</dbReference>
<dbReference type="Proteomes" id="UP000636709">
    <property type="component" value="Unassembled WGS sequence"/>
</dbReference>
<evidence type="ECO:0000256" key="11">
    <source>
        <dbReference type="ARBA" id="ARBA00023180"/>
    </source>
</evidence>
<protein>
    <recommendedName>
        <fullName evidence="19">Leucine-rich repeat-containing N-terminal plant-type domain-containing protein</fullName>
    </recommendedName>
</protein>
<feature type="domain" description="Leucine-rich repeat-containing N-terminal plant-type" evidence="15">
    <location>
        <begin position="46"/>
        <end position="84"/>
    </location>
</feature>
<comment type="similarity">
    <text evidence="2">Belongs to the RLP family.</text>
</comment>
<evidence type="ECO:0000256" key="13">
    <source>
        <dbReference type="SAM" id="Phobius"/>
    </source>
</evidence>
<organism evidence="17 18">
    <name type="scientific">Digitaria exilis</name>
    <dbReference type="NCBI Taxonomy" id="1010633"/>
    <lineage>
        <taxon>Eukaryota</taxon>
        <taxon>Viridiplantae</taxon>
        <taxon>Streptophyta</taxon>
        <taxon>Embryophyta</taxon>
        <taxon>Tracheophyta</taxon>
        <taxon>Spermatophyta</taxon>
        <taxon>Magnoliopsida</taxon>
        <taxon>Liliopsida</taxon>
        <taxon>Poales</taxon>
        <taxon>Poaceae</taxon>
        <taxon>PACMAD clade</taxon>
        <taxon>Panicoideae</taxon>
        <taxon>Panicodae</taxon>
        <taxon>Paniceae</taxon>
        <taxon>Anthephorinae</taxon>
        <taxon>Digitaria</taxon>
    </lineage>
</organism>
<keyword evidence="3" id="KW-1003">Cell membrane</keyword>
<dbReference type="SUPFAM" id="SSF52058">
    <property type="entry name" value="L domain-like"/>
    <property type="match status" value="2"/>
</dbReference>
<dbReference type="Pfam" id="PF08263">
    <property type="entry name" value="LRRNT_2"/>
    <property type="match status" value="1"/>
</dbReference>
<evidence type="ECO:0000259" key="16">
    <source>
        <dbReference type="Pfam" id="PF23598"/>
    </source>
</evidence>
<dbReference type="Pfam" id="PF23598">
    <property type="entry name" value="LRR_14"/>
    <property type="match status" value="1"/>
</dbReference>
<dbReference type="SMART" id="SM00369">
    <property type="entry name" value="LRR_TYP"/>
    <property type="match status" value="10"/>
</dbReference>
<gene>
    <name evidence="17" type="ORF">HU200_020196</name>
</gene>
<dbReference type="InterPro" id="IPR055414">
    <property type="entry name" value="LRR_R13L4/SHOC2-like"/>
</dbReference>
<evidence type="ECO:0000256" key="3">
    <source>
        <dbReference type="ARBA" id="ARBA00022475"/>
    </source>
</evidence>
<dbReference type="FunFam" id="3.80.10.10:FF:000213">
    <property type="entry name" value="Tyrosine-sulfated glycopeptide receptor 1"/>
    <property type="match status" value="1"/>
</dbReference>
<dbReference type="Pfam" id="PF12799">
    <property type="entry name" value="LRR_4"/>
    <property type="match status" value="1"/>
</dbReference>
<dbReference type="PANTHER" id="PTHR48063">
    <property type="entry name" value="LRR RECEPTOR-LIKE KINASE"/>
    <property type="match status" value="1"/>
</dbReference>
<sequence length="989" mass="109758">MAATPGSSFHVADAVLCLLLFLLAPTVAAVSSVSGEETVNGSCIAAEREALLSFKAGITSDPTGRLSSWRGHQDCCRWYGVRCSARTGHVVKLDLSNPFFEYDILGYDDPVRWLRGQISSSLLSLRHLKHLDLSGNDLGGHMPMPEFMGSLTSLTHLYLSNMNFSGRVPPQLGNLTKLVHLDIHNSYDSFPYSSDVSWLAGLHTLEYLDMTFVNLSAAVDWVHSVNTLPNLRVLNLSLCGITSSAPSLGHHNLTVLEELDLHGNNVKSTAAPNWYWGVTSLKSLQISGSEFSGPFPDELGNLTMLETLDMSFNNIEGMIPSTLENLCSLRSIDLSVNNIGGDITDLIQRLPKCSWNKLQVLNLMQANITGTTLKSVLNLTTLSMLLINENHLSGSVPVEIATLENLTELYIGNNGFSGVISEGHFAGLRNLKGIDLSHTYLQLMVDSDWEPPFNLNMASFSSCHLGPQIPNWLQSQNNISYLDLSDTSIIGRIPYWFWNTFSKATYLDLSHNQITGELPLNLDFMSVTELLLQSNHLTGFIPQLPGSIEILDISENSLNGQLPSNFGAPNLQFVVLFSNCITGHIPESICRWPQLRALDLSNNLLTMGLPDCDRKELKKWNPFGNNSSRVNFESSYILEIHTLLLNNNNLSGGFPLFLKQCKNLMFLDLSLNEFSGNLPAWISEAMPSLFMLQLRSNNFSGHIPNEITRLDSLLILDLANNNFSGEIPQSLVNLKALTGSAVTSTYNPFQEGYQSEYTSIETGLYNDSSQLVIKGQVLEYRENAIFPMSIDLSCNRLVGQIPEEIGSLLQLINLNLSSNFLRGNISYKIGNLQSLESLDLSNNQLSGEIPWVLSNLTSLSYLNLSYNNLSGRIPSGHQLDTLKTDDPASMYMGNPGLCGHPLPKACPGDQPQPPEKDPVKWHEDDSTRIEFHLGLGMGFLFGLWMIFCGLLFKKTWRYAYFSLFDKLYDKVHVVSVITWQQRLRKPGIN</sequence>
<dbReference type="Pfam" id="PF00560">
    <property type="entry name" value="LRR_1"/>
    <property type="match status" value="5"/>
</dbReference>
<dbReference type="FunFam" id="3.80.10.10:FF:000649">
    <property type="entry name" value="Leucine Rich Repeat family protein"/>
    <property type="match status" value="1"/>
</dbReference>
<evidence type="ECO:0000256" key="14">
    <source>
        <dbReference type="SAM" id="SignalP"/>
    </source>
</evidence>
<dbReference type="InterPro" id="IPR032675">
    <property type="entry name" value="LRR_dom_sf"/>
</dbReference>
<accession>A0A835F1I0</accession>
<comment type="caution">
    <text evidence="17">The sequence shown here is derived from an EMBL/GenBank/DDBJ whole genome shotgun (WGS) entry which is preliminary data.</text>
</comment>
<feature type="signal peptide" evidence="14">
    <location>
        <begin position="1"/>
        <end position="29"/>
    </location>
</feature>
<keyword evidence="8 13" id="KW-1133">Transmembrane helix</keyword>
<keyword evidence="6 14" id="KW-0732">Signal</keyword>
<evidence type="ECO:0008006" key="19">
    <source>
        <dbReference type="Google" id="ProtNLM"/>
    </source>
</evidence>
<evidence type="ECO:0000313" key="18">
    <source>
        <dbReference type="Proteomes" id="UP000636709"/>
    </source>
</evidence>
<proteinExistence type="inferred from homology"/>
<dbReference type="PANTHER" id="PTHR48063:SF108">
    <property type="entry name" value="LEUCINE-RICH REPEAT-CONTAINING N-TERMINAL PLANT-TYPE DOMAIN-CONTAINING PROTEIN"/>
    <property type="match status" value="1"/>
</dbReference>
<name>A0A835F1I0_9POAL</name>
<evidence type="ECO:0000256" key="6">
    <source>
        <dbReference type="ARBA" id="ARBA00022729"/>
    </source>
</evidence>
<evidence type="ECO:0000256" key="1">
    <source>
        <dbReference type="ARBA" id="ARBA00004251"/>
    </source>
</evidence>